<dbReference type="AlphaFoldDB" id="A0A0R2BAU0"/>
<dbReference type="EMBL" id="AYZQ01000001">
    <property type="protein sequence ID" value="KRM72739.1"/>
    <property type="molecule type" value="Genomic_DNA"/>
</dbReference>
<evidence type="ECO:0000313" key="2">
    <source>
        <dbReference type="Proteomes" id="UP000051672"/>
    </source>
</evidence>
<dbReference type="STRING" id="1423727.FC34_GL000449"/>
<dbReference type="PATRIC" id="fig|1423727.3.peg.451"/>
<gene>
    <name evidence="1" type="ORF">FC34_GL000449</name>
</gene>
<accession>A0A0R2BAU0</accession>
<dbReference type="OrthoDB" id="2292110at2"/>
<evidence type="ECO:0000313" key="1">
    <source>
        <dbReference type="EMBL" id="KRM72739.1"/>
    </source>
</evidence>
<dbReference type="Proteomes" id="UP000051672">
    <property type="component" value="Unassembled WGS sequence"/>
</dbReference>
<sequence>MDINAEDVKTATQLVLDQGYVTKKDVPAMADRDYAMALGDQVGIALRKTGDHDYIYAEEFDYADQTIATIIWDMDKFPTRHDAMEQLGQALNLPIPTVTVTVADEVEY</sequence>
<reference evidence="1 2" key="1">
    <citation type="journal article" date="2015" name="Genome Announc.">
        <title>Expanding the biotechnology potential of lactobacilli through comparative genomics of 213 strains and associated genera.</title>
        <authorList>
            <person name="Sun Z."/>
            <person name="Harris H.M."/>
            <person name="McCann A."/>
            <person name="Guo C."/>
            <person name="Argimon S."/>
            <person name="Zhang W."/>
            <person name="Yang X."/>
            <person name="Jeffery I.B."/>
            <person name="Cooney J.C."/>
            <person name="Kagawa T.F."/>
            <person name="Liu W."/>
            <person name="Song Y."/>
            <person name="Salvetti E."/>
            <person name="Wrobel A."/>
            <person name="Rasinkangas P."/>
            <person name="Parkhill J."/>
            <person name="Rea M.C."/>
            <person name="O'Sullivan O."/>
            <person name="Ritari J."/>
            <person name="Douillard F.P."/>
            <person name="Paul Ross R."/>
            <person name="Yang R."/>
            <person name="Briner A.E."/>
            <person name="Felis G.E."/>
            <person name="de Vos W.M."/>
            <person name="Barrangou R."/>
            <person name="Klaenhammer T.R."/>
            <person name="Caufield P.W."/>
            <person name="Cui Y."/>
            <person name="Zhang H."/>
            <person name="O'Toole P.W."/>
        </authorList>
    </citation>
    <scope>NUCLEOTIDE SEQUENCE [LARGE SCALE GENOMIC DNA]</scope>
    <source>
        <strain evidence="1 2">DSM 23927</strain>
    </source>
</reference>
<proteinExistence type="predicted"/>
<dbReference type="RefSeq" id="WP_057893754.1">
    <property type="nucleotide sequence ID" value="NZ_AYZQ01000001.1"/>
</dbReference>
<organism evidence="1 2">
    <name type="scientific">Lacticaseibacillus brantae DSM 23927</name>
    <dbReference type="NCBI Taxonomy" id="1423727"/>
    <lineage>
        <taxon>Bacteria</taxon>
        <taxon>Bacillati</taxon>
        <taxon>Bacillota</taxon>
        <taxon>Bacilli</taxon>
        <taxon>Lactobacillales</taxon>
        <taxon>Lactobacillaceae</taxon>
        <taxon>Lacticaseibacillus</taxon>
    </lineage>
</organism>
<protein>
    <submittedName>
        <fullName evidence="1">Uncharacterized protein</fullName>
    </submittedName>
</protein>
<name>A0A0R2BAU0_9LACO</name>
<comment type="caution">
    <text evidence="1">The sequence shown here is derived from an EMBL/GenBank/DDBJ whole genome shotgun (WGS) entry which is preliminary data.</text>
</comment>
<keyword evidence="2" id="KW-1185">Reference proteome</keyword>